<keyword evidence="5" id="KW-0393">Immunoglobulin domain</keyword>
<organism evidence="9 10">
    <name type="scientific">Fasciolopsis buskii</name>
    <dbReference type="NCBI Taxonomy" id="27845"/>
    <lineage>
        <taxon>Eukaryota</taxon>
        <taxon>Metazoa</taxon>
        <taxon>Spiralia</taxon>
        <taxon>Lophotrochozoa</taxon>
        <taxon>Platyhelminthes</taxon>
        <taxon>Trematoda</taxon>
        <taxon>Digenea</taxon>
        <taxon>Plagiorchiida</taxon>
        <taxon>Echinostomata</taxon>
        <taxon>Echinostomatoidea</taxon>
        <taxon>Fasciolidae</taxon>
        <taxon>Fasciolopsis</taxon>
    </lineage>
</organism>
<dbReference type="GO" id="GO:0050839">
    <property type="term" value="F:cell adhesion molecule binding"/>
    <property type="evidence" value="ECO:0007669"/>
    <property type="project" value="TreeGrafter"/>
</dbReference>
<feature type="region of interest" description="Disordered" evidence="6">
    <location>
        <begin position="338"/>
        <end position="410"/>
    </location>
</feature>
<dbReference type="GO" id="GO:0005886">
    <property type="term" value="C:plasma membrane"/>
    <property type="evidence" value="ECO:0007669"/>
    <property type="project" value="TreeGrafter"/>
</dbReference>
<gene>
    <name evidence="9" type="ORF">FBUS_08040</name>
</gene>
<dbReference type="SUPFAM" id="SSF48726">
    <property type="entry name" value="Immunoglobulin"/>
    <property type="match status" value="1"/>
</dbReference>
<dbReference type="InterPro" id="IPR036179">
    <property type="entry name" value="Ig-like_dom_sf"/>
</dbReference>
<keyword evidence="3" id="KW-1015">Disulfide bond</keyword>
<dbReference type="Gene3D" id="2.60.40.10">
    <property type="entry name" value="Immunoglobulins"/>
    <property type="match status" value="1"/>
</dbReference>
<reference evidence="9" key="1">
    <citation type="submission" date="2019-05" db="EMBL/GenBank/DDBJ databases">
        <title>Annotation for the trematode Fasciolopsis buski.</title>
        <authorList>
            <person name="Choi Y.-J."/>
        </authorList>
    </citation>
    <scope>NUCLEOTIDE SEQUENCE</scope>
    <source>
        <strain evidence="9">HT</strain>
        <tissue evidence="9">Whole worm</tissue>
    </source>
</reference>
<proteinExistence type="predicted"/>
<dbReference type="InterPro" id="IPR013783">
    <property type="entry name" value="Ig-like_fold"/>
</dbReference>
<evidence type="ECO:0000256" key="7">
    <source>
        <dbReference type="SAM" id="Phobius"/>
    </source>
</evidence>
<dbReference type="InterPro" id="IPR051275">
    <property type="entry name" value="Cell_adhesion_signaling"/>
</dbReference>
<keyword evidence="2 7" id="KW-0472">Membrane</keyword>
<sequence length="626" mass="66504">GLVFQWEVQYSRTIGSGTIHSVNESGRHRLLARSSLMSVTAGNSKSPATSINAGSGGFAQPPVFLTASHVAQFNGPKLEIEKLNLRHNGEYRCTVIDTRSSTTGRPDTISRTFRLSVEPRVDGPIIQGPKTSNETVVAGQDAVFKCEVNPEEHRSSTIRWGKSIDASQRLQYETEGREVIQWAGGTFVVLPSVPNSAVPEDDLPTDSSDRNPPEEIQPLAEQIETGISRRKISHTVSVVNPYAGAVATEASPSQTSRLVLRRAKPTDGGRYVCSVLTEAGRDDHKFVHVSIVGAIDDEFGEITGNGMRRLTVYIAVPTAVFLVCLCVVTYCLVSRRASRGNRSGRRHQRNYYSSSQQSHMKSPSAASSSSIGVSRNGVSATPGVWNPSGDPRLRPSPAGTGQVSGTLGYSSTNGSNSLTGTGQMVVPNQVYQTAVTMVSGTFPLLMGSQPATPYYAMQDANGIGTVYPQNVYPVSSAGAADYVLNSNTMNVYPPGMVYPMANGHTPGQNSNSLLPNSVLNSSSPDSSAITGPTETVEGRLMYPPPGQGSSPVFSAFQGTGTTCTSGATVGTVAGPVPGCNLTYQVQAPATHMTTNPSEMELSHNSTPLLSYQAHTENMNAHNSMRA</sequence>
<dbReference type="PROSITE" id="PS50835">
    <property type="entry name" value="IG_LIKE"/>
    <property type="match status" value="1"/>
</dbReference>
<feature type="non-terminal residue" evidence="9">
    <location>
        <position position="1"/>
    </location>
</feature>
<dbReference type="GO" id="GO:0098609">
    <property type="term" value="P:cell-cell adhesion"/>
    <property type="evidence" value="ECO:0007669"/>
    <property type="project" value="TreeGrafter"/>
</dbReference>
<name>A0A8E0RS04_9TREM</name>
<dbReference type="SMART" id="SM00409">
    <property type="entry name" value="IG"/>
    <property type="match status" value="2"/>
</dbReference>
<keyword evidence="7" id="KW-1133">Transmembrane helix</keyword>
<dbReference type="InterPro" id="IPR003599">
    <property type="entry name" value="Ig_sub"/>
</dbReference>
<evidence type="ECO:0000256" key="5">
    <source>
        <dbReference type="ARBA" id="ARBA00023319"/>
    </source>
</evidence>
<dbReference type="Proteomes" id="UP000728185">
    <property type="component" value="Unassembled WGS sequence"/>
</dbReference>
<dbReference type="EMBL" id="LUCM01008219">
    <property type="protein sequence ID" value="KAA0188769.1"/>
    <property type="molecule type" value="Genomic_DNA"/>
</dbReference>
<comment type="caution">
    <text evidence="9">The sequence shown here is derived from an EMBL/GenBank/DDBJ whole genome shotgun (WGS) entry which is preliminary data.</text>
</comment>
<dbReference type="AlphaFoldDB" id="A0A8E0RS04"/>
<dbReference type="PANTHER" id="PTHR11640:SF31">
    <property type="entry name" value="IRREGULAR CHIASM C-ROUGHEST PROTEIN-RELATED"/>
    <property type="match status" value="1"/>
</dbReference>
<evidence type="ECO:0000313" key="9">
    <source>
        <dbReference type="EMBL" id="KAA0188769.1"/>
    </source>
</evidence>
<keyword evidence="4" id="KW-0325">Glycoprotein</keyword>
<accession>A0A8E0RS04</accession>
<evidence type="ECO:0000256" key="2">
    <source>
        <dbReference type="ARBA" id="ARBA00023136"/>
    </source>
</evidence>
<feature type="domain" description="Ig-like" evidence="8">
    <location>
        <begin position="119"/>
        <end position="275"/>
    </location>
</feature>
<evidence type="ECO:0000256" key="1">
    <source>
        <dbReference type="ARBA" id="ARBA00004479"/>
    </source>
</evidence>
<evidence type="ECO:0000256" key="6">
    <source>
        <dbReference type="SAM" id="MobiDB-lite"/>
    </source>
</evidence>
<dbReference type="OrthoDB" id="6244905at2759"/>
<feature type="region of interest" description="Disordered" evidence="6">
    <location>
        <begin position="193"/>
        <end position="214"/>
    </location>
</feature>
<feature type="compositionally biased region" description="Low complexity" evidence="6">
    <location>
        <begin position="351"/>
        <end position="379"/>
    </location>
</feature>
<dbReference type="PANTHER" id="PTHR11640">
    <property type="entry name" value="NEPHRIN"/>
    <property type="match status" value="1"/>
</dbReference>
<evidence type="ECO:0000259" key="8">
    <source>
        <dbReference type="PROSITE" id="PS50835"/>
    </source>
</evidence>
<evidence type="ECO:0000256" key="4">
    <source>
        <dbReference type="ARBA" id="ARBA00023180"/>
    </source>
</evidence>
<feature type="compositionally biased region" description="Basic residues" evidence="6">
    <location>
        <begin position="338"/>
        <end position="349"/>
    </location>
</feature>
<feature type="transmembrane region" description="Helical" evidence="7">
    <location>
        <begin position="310"/>
        <end position="333"/>
    </location>
</feature>
<evidence type="ECO:0000256" key="3">
    <source>
        <dbReference type="ARBA" id="ARBA00023157"/>
    </source>
</evidence>
<protein>
    <submittedName>
        <fullName evidence="9">Fibroblast growth factor receptor 1</fullName>
    </submittedName>
</protein>
<keyword evidence="10" id="KW-1185">Reference proteome</keyword>
<dbReference type="GO" id="GO:0005911">
    <property type="term" value="C:cell-cell junction"/>
    <property type="evidence" value="ECO:0007669"/>
    <property type="project" value="TreeGrafter"/>
</dbReference>
<keyword evidence="9" id="KW-0675">Receptor</keyword>
<dbReference type="InterPro" id="IPR007110">
    <property type="entry name" value="Ig-like_dom"/>
</dbReference>
<comment type="subcellular location">
    <subcellularLocation>
        <location evidence="1">Membrane</location>
        <topology evidence="1">Single-pass type I membrane protein</topology>
    </subcellularLocation>
</comment>
<keyword evidence="7" id="KW-0812">Transmembrane</keyword>
<evidence type="ECO:0000313" key="10">
    <source>
        <dbReference type="Proteomes" id="UP000728185"/>
    </source>
</evidence>